<evidence type="ECO:0000313" key="3">
    <source>
        <dbReference type="Proteomes" id="UP000247345"/>
    </source>
</evidence>
<dbReference type="OrthoDB" id="822841at2"/>
<accession>A0A2P6CCY3</accession>
<dbReference type="Pfam" id="PF22016">
    <property type="entry name" value="DUF6933"/>
    <property type="match status" value="1"/>
</dbReference>
<evidence type="ECO:0000313" key="2">
    <source>
        <dbReference type="EMBL" id="PQJ72718.1"/>
    </source>
</evidence>
<organism evidence="2 3">
    <name type="scientific">Polaribacter butkevichii</name>
    <dbReference type="NCBI Taxonomy" id="218490"/>
    <lineage>
        <taxon>Bacteria</taxon>
        <taxon>Pseudomonadati</taxon>
        <taxon>Bacteroidota</taxon>
        <taxon>Flavobacteriia</taxon>
        <taxon>Flavobacteriales</taxon>
        <taxon>Flavobacteriaceae</taxon>
    </lineage>
</organism>
<feature type="domain" description="DUF6933" evidence="1">
    <location>
        <begin position="3"/>
        <end position="157"/>
    </location>
</feature>
<dbReference type="AlphaFoldDB" id="A0A2P6CCY3"/>
<gene>
    <name evidence="2" type="ORF">BTO14_05355</name>
</gene>
<comment type="caution">
    <text evidence="2">The sequence shown here is derived from an EMBL/GenBank/DDBJ whole genome shotgun (WGS) entry which is preliminary data.</text>
</comment>
<name>A0A2P6CCY3_9FLAO</name>
<reference evidence="2 3" key="1">
    <citation type="submission" date="2016-12" db="EMBL/GenBank/DDBJ databases">
        <title>Trade-off between light-utilization and light-protection in marine flavobacteria.</title>
        <authorList>
            <person name="Kumagai Y."/>
            <person name="Yoshizawa S."/>
            <person name="Kogure K."/>
            <person name="Iwasaki W."/>
        </authorList>
    </citation>
    <scope>NUCLEOTIDE SEQUENCE [LARGE SCALE GENOMIC DNA]</scope>
    <source>
        <strain evidence="2 3">KCTC 12100</strain>
    </source>
</reference>
<dbReference type="EMBL" id="MSCK01000001">
    <property type="protein sequence ID" value="PQJ72718.1"/>
    <property type="molecule type" value="Genomic_DNA"/>
</dbReference>
<dbReference type="RefSeq" id="WP_105048377.1">
    <property type="nucleotide sequence ID" value="NZ_CP150661.1"/>
</dbReference>
<dbReference type="Proteomes" id="UP000247345">
    <property type="component" value="Unassembled WGS sequence"/>
</dbReference>
<protein>
    <recommendedName>
        <fullName evidence="1">DUF6933 domain-containing protein</fullName>
    </recommendedName>
</protein>
<dbReference type="InterPro" id="IPR053864">
    <property type="entry name" value="DUF6933"/>
</dbReference>
<proteinExistence type="predicted"/>
<keyword evidence="3" id="KW-1185">Reference proteome</keyword>
<sequence>MTHIFTTKKLEKIIHKKINKDDSFVENKLGNWNANVFFIAKKKCILFVNSKTFFSVVIPRFSVKDINNLDQLFIDNLHEQLLYENIEIDYKVMLSEIGEIKFNPTNNNRKTIGILTYNIEKMNYFKYDYPVFNNLVIREMTEKLNNTPFKQLDWKNSGEKMLSLLKEQSLI</sequence>
<evidence type="ECO:0000259" key="1">
    <source>
        <dbReference type="Pfam" id="PF22016"/>
    </source>
</evidence>